<dbReference type="AlphaFoldDB" id="A0A1G6H784"/>
<dbReference type="EMBL" id="FMYI01000002">
    <property type="protein sequence ID" value="SDB90130.1"/>
    <property type="molecule type" value="Genomic_DNA"/>
</dbReference>
<accession>A0A1G6H784</accession>
<proteinExistence type="inferred from homology"/>
<evidence type="ECO:0000313" key="5">
    <source>
        <dbReference type="Proteomes" id="UP000242949"/>
    </source>
</evidence>
<dbReference type="Pfam" id="PF01992">
    <property type="entry name" value="vATP-synt_AC39"/>
    <property type="match status" value="1"/>
</dbReference>
<dbReference type="STRING" id="1612202.SAMN05421734_102327"/>
<protein>
    <submittedName>
        <fullName evidence="4">V/A-type H+-transporting ATPase subunit C</fullName>
    </submittedName>
</protein>
<comment type="similarity">
    <text evidence="1">Belongs to the V-ATPase V0D/AC39 subunit family.</text>
</comment>
<dbReference type="GO" id="GO:0046961">
    <property type="term" value="F:proton-transporting ATPase activity, rotational mechanism"/>
    <property type="evidence" value="ECO:0007669"/>
    <property type="project" value="InterPro"/>
</dbReference>
<dbReference type="InterPro" id="IPR036079">
    <property type="entry name" value="ATPase_csu/dsu_sf"/>
</dbReference>
<dbReference type="RefSeq" id="WP_090793368.1">
    <property type="nucleotide sequence ID" value="NZ_FMYI01000002.1"/>
</dbReference>
<dbReference type="PANTHER" id="PTHR38682:SF1">
    <property type="entry name" value="V-TYPE ATP SYNTHASE SUBUNIT C"/>
    <property type="match status" value="1"/>
</dbReference>
<keyword evidence="3" id="KW-0406">Ion transport</keyword>
<evidence type="ECO:0000256" key="3">
    <source>
        <dbReference type="ARBA" id="ARBA00023065"/>
    </source>
</evidence>
<evidence type="ECO:0000313" key="4">
    <source>
        <dbReference type="EMBL" id="SDB90130.1"/>
    </source>
</evidence>
<dbReference type="Gene3D" id="1.10.132.50">
    <property type="entry name" value="ATP synthase (C/AC39) subunit, domain 3"/>
    <property type="match status" value="1"/>
</dbReference>
<dbReference type="Gene3D" id="1.20.1690.10">
    <property type="entry name" value="V-type ATP synthase subunit C domain"/>
    <property type="match status" value="2"/>
</dbReference>
<dbReference type="SUPFAM" id="SSF103486">
    <property type="entry name" value="V-type ATP synthase subunit C"/>
    <property type="match status" value="1"/>
</dbReference>
<dbReference type="PANTHER" id="PTHR38682">
    <property type="entry name" value="V-TYPE ATP SYNTHASE SUBUNIT C"/>
    <property type="match status" value="1"/>
</dbReference>
<evidence type="ECO:0000256" key="2">
    <source>
        <dbReference type="ARBA" id="ARBA00022448"/>
    </source>
</evidence>
<dbReference type="Proteomes" id="UP000242949">
    <property type="component" value="Unassembled WGS sequence"/>
</dbReference>
<dbReference type="InterPro" id="IPR002843">
    <property type="entry name" value="ATPase_V0-cplx_csu/dsu"/>
</dbReference>
<evidence type="ECO:0000256" key="1">
    <source>
        <dbReference type="ARBA" id="ARBA00006709"/>
    </source>
</evidence>
<gene>
    <name evidence="4" type="ORF">SAMN05421734_102327</name>
</gene>
<keyword evidence="2" id="KW-0813">Transport</keyword>
<name>A0A1G6H784_9BACI</name>
<reference evidence="5" key="1">
    <citation type="submission" date="2016-09" db="EMBL/GenBank/DDBJ databases">
        <authorList>
            <person name="Varghese N."/>
            <person name="Submissions S."/>
        </authorList>
    </citation>
    <scope>NUCLEOTIDE SEQUENCE [LARGE SCALE GENOMIC DNA]</scope>
    <source>
        <strain evidence="5">S5</strain>
    </source>
</reference>
<dbReference type="InterPro" id="IPR044911">
    <property type="entry name" value="V-type_ATPase_csu/dsu_dom_3"/>
</dbReference>
<keyword evidence="5" id="KW-1185">Reference proteome</keyword>
<dbReference type="OrthoDB" id="1653at2"/>
<sequence>MQDTQYKGVNTQLRIYETKLLTREDFEKMLRAEDLAEALDVLKSTDYPVDVTEAIEHKNFDKFLLSHLKDMYNELYQVTPDSEVIQIHTLRYSYHNLKVLLKQRFTGMDLEHLLIPIGKYPVTTLRNLVNTEQSEKLNPIMVEGVTEAIADYETYKRVEAADVFMDTYYYKHMRTITDRLNDPTITKMADAIIDLDNLSTVVRSINQKKSRSFLHTVLSSSGSISKHAIIEAAQEGSIAVLNQLYMEKPYAKKLEDIMVSSKNDIDPMVLDKVIDEIVHDLMDEAKLQAFGPMPVMAYMFALEKEITNIRLILVGKDNKIDNAIIRERMRPIYES</sequence>
<organism evidence="4 5">
    <name type="scientific">Pelagirhabdus alkalitolerans</name>
    <dbReference type="NCBI Taxonomy" id="1612202"/>
    <lineage>
        <taxon>Bacteria</taxon>
        <taxon>Bacillati</taxon>
        <taxon>Bacillota</taxon>
        <taxon>Bacilli</taxon>
        <taxon>Bacillales</taxon>
        <taxon>Bacillaceae</taxon>
        <taxon>Pelagirhabdus</taxon>
    </lineage>
</organism>
<dbReference type="InterPro" id="IPR035067">
    <property type="entry name" value="V-type_ATPase_csu/dsu"/>
</dbReference>
<dbReference type="InterPro" id="IPR050873">
    <property type="entry name" value="V-ATPase_V0D/AC39_subunit"/>
</dbReference>